<proteinExistence type="inferred from homology"/>
<dbReference type="InterPro" id="IPR000917">
    <property type="entry name" value="Sulfatase_N"/>
</dbReference>
<dbReference type="PANTHER" id="PTHR42693:SF53">
    <property type="entry name" value="ENDO-4-O-SULFATASE"/>
    <property type="match status" value="1"/>
</dbReference>
<evidence type="ECO:0000259" key="3">
    <source>
        <dbReference type="Pfam" id="PF00884"/>
    </source>
</evidence>
<dbReference type="PANTHER" id="PTHR42693">
    <property type="entry name" value="ARYLSULFATASE FAMILY MEMBER"/>
    <property type="match status" value="1"/>
</dbReference>
<dbReference type="GO" id="GO:0004065">
    <property type="term" value="F:arylsulfatase activity"/>
    <property type="evidence" value="ECO:0007669"/>
    <property type="project" value="TreeGrafter"/>
</dbReference>
<accession>A0A382KGQ1</accession>
<name>A0A382KGQ1_9ZZZZ</name>
<organism evidence="4">
    <name type="scientific">marine metagenome</name>
    <dbReference type="NCBI Taxonomy" id="408172"/>
    <lineage>
        <taxon>unclassified sequences</taxon>
        <taxon>metagenomes</taxon>
        <taxon>ecological metagenomes</taxon>
    </lineage>
</organism>
<dbReference type="Gene3D" id="3.30.1120.10">
    <property type="match status" value="1"/>
</dbReference>
<dbReference type="SUPFAM" id="SSF53649">
    <property type="entry name" value="Alkaline phosphatase-like"/>
    <property type="match status" value="1"/>
</dbReference>
<evidence type="ECO:0000256" key="2">
    <source>
        <dbReference type="ARBA" id="ARBA00022801"/>
    </source>
</evidence>
<dbReference type="AlphaFoldDB" id="A0A382KGQ1"/>
<comment type="similarity">
    <text evidence="1">Belongs to the sulfatase family.</text>
</comment>
<feature type="domain" description="Sulfatase N-terminal" evidence="3">
    <location>
        <begin position="3"/>
        <end position="338"/>
    </location>
</feature>
<reference evidence="4" key="1">
    <citation type="submission" date="2018-05" db="EMBL/GenBank/DDBJ databases">
        <authorList>
            <person name="Lanie J.A."/>
            <person name="Ng W.-L."/>
            <person name="Kazmierczak K.M."/>
            <person name="Andrzejewski T.M."/>
            <person name="Davidsen T.M."/>
            <person name="Wayne K.J."/>
            <person name="Tettelin H."/>
            <person name="Glass J.I."/>
            <person name="Rusch D."/>
            <person name="Podicherti R."/>
            <person name="Tsui H.-C.T."/>
            <person name="Winkler M.E."/>
        </authorList>
    </citation>
    <scope>NUCLEOTIDE SEQUENCE</scope>
</reference>
<sequence length="422" mass="46937">VPTPNLDRLAKDGMRFTDAHSPSTVCTPTRYSILTGRMAFRTGMRGVFTGAGGPCMIEKGRLSIGGMLKNQDYTTALFGKWHVGMTFFDKEGTPINQNGLPAVKRIDYSRAIPDAPIHRGFDYFFGTVCCPTTDWLYAFVDGDRIPVPPTHIVDRTPLPKHPYSNDNRPGMIAPGFDLEEVDMVFLERSLKFLDNHAKQSPKKPFFLFHSMQAVHLPSFPGDAFKGKTKAGPHGDFIFEMDFVVGELMKSLKKHGMADNTLVIFTSDNGPEVPTSISMRHDHNHNGARPWRGVKRDQWEGGHRVPFIARWPGKIKPDSASDQTICLTDIMATAAAITGAKIPNNAAEDSYNILSALLGKDTKPIRNYTLHQTISLAMAIRRGQWKYLDHKGSGGNNYGREGRWGMKQYALPEKSPNAPGQLY</sequence>
<dbReference type="CDD" id="cd16143">
    <property type="entry name" value="ARS_like"/>
    <property type="match status" value="1"/>
</dbReference>
<dbReference type="InterPro" id="IPR050738">
    <property type="entry name" value="Sulfatase"/>
</dbReference>
<feature type="non-terminal residue" evidence="4">
    <location>
        <position position="1"/>
    </location>
</feature>
<dbReference type="InterPro" id="IPR017850">
    <property type="entry name" value="Alkaline_phosphatase_core_sf"/>
</dbReference>
<dbReference type="Gene3D" id="3.40.720.10">
    <property type="entry name" value="Alkaline Phosphatase, subunit A"/>
    <property type="match status" value="1"/>
</dbReference>
<dbReference type="EMBL" id="UINC01079679">
    <property type="protein sequence ID" value="SVC21911.1"/>
    <property type="molecule type" value="Genomic_DNA"/>
</dbReference>
<evidence type="ECO:0000256" key="1">
    <source>
        <dbReference type="ARBA" id="ARBA00008779"/>
    </source>
</evidence>
<keyword evidence="2" id="KW-0378">Hydrolase</keyword>
<gene>
    <name evidence="4" type="ORF">METZ01_LOCUS274765</name>
</gene>
<protein>
    <recommendedName>
        <fullName evidence="3">Sulfatase N-terminal domain-containing protein</fullName>
    </recommendedName>
</protein>
<dbReference type="Pfam" id="PF00884">
    <property type="entry name" value="Sulfatase"/>
    <property type="match status" value="1"/>
</dbReference>
<feature type="non-terminal residue" evidence="4">
    <location>
        <position position="422"/>
    </location>
</feature>
<evidence type="ECO:0000313" key="4">
    <source>
        <dbReference type="EMBL" id="SVC21911.1"/>
    </source>
</evidence>